<sequence>MQISNNLSTPNYLSRENIAREMGFKFNDINEILSNDMGHGMTFPKYMSLDDKAKAREYDRYDHSLTGFVKGEGEARVSILGKLMGYDDAFSKDKIDELKKFIDDSGALGLERAFGDSETLSVNEFIKRYTRKHGFSDFTFGGTKTAELLDSDMSVDEFKANWTKFALNERFGLELDEELAKETINSINDLEAQNEEDKKEKKFTPIQVTKKSQTYKLEADERFKELYKFIKSEFDNGKSMFEILEKVAKLKVDKTA</sequence>
<protein>
    <submittedName>
        <fullName evidence="2">Uncharacterized protein</fullName>
    </submittedName>
</protein>
<evidence type="ECO:0000313" key="3">
    <source>
        <dbReference type="Proteomes" id="UP000066049"/>
    </source>
</evidence>
<dbReference type="KEGG" id="ccoc:CCON33237_0034"/>
<dbReference type="Proteomes" id="UP000066049">
    <property type="component" value="Chromosome"/>
</dbReference>
<accession>A0A0M4SFW7</accession>
<evidence type="ECO:0000256" key="1">
    <source>
        <dbReference type="SAM" id="Coils"/>
    </source>
</evidence>
<gene>
    <name evidence="2" type="ORF">CCON33237_0034</name>
</gene>
<keyword evidence="1" id="KW-0175">Coiled coil</keyword>
<dbReference type="RefSeq" id="WP_069174572.1">
    <property type="nucleotide sequence ID" value="NZ_CP012541.1"/>
</dbReference>
<reference evidence="3" key="1">
    <citation type="submission" date="2015-08" db="EMBL/GenBank/DDBJ databases">
        <title>Comparative genomics of the Campylobacter concisus group.</title>
        <authorList>
            <person name="Miller W.G."/>
            <person name="Yee E."/>
            <person name="Chapman M.H."/>
            <person name="Huynh S."/>
            <person name="Bono J.L."/>
            <person name="On S.L.W."/>
            <person name="St Leger J."/>
            <person name="Foster G."/>
            <person name="Parker C.T."/>
        </authorList>
    </citation>
    <scope>NUCLEOTIDE SEQUENCE [LARGE SCALE GENOMIC DNA]</scope>
    <source>
        <strain evidence="3">ATCC 33237</strain>
    </source>
</reference>
<feature type="coiled-coil region" evidence="1">
    <location>
        <begin position="173"/>
        <end position="200"/>
    </location>
</feature>
<dbReference type="AlphaFoldDB" id="A0A0M4SFW7"/>
<dbReference type="PATRIC" id="fig|199.248.peg.36"/>
<dbReference type="GeneID" id="70358832"/>
<dbReference type="EMBL" id="CP012541">
    <property type="protein sequence ID" value="ALF46765.1"/>
    <property type="molecule type" value="Genomic_DNA"/>
</dbReference>
<organism evidence="2 3">
    <name type="scientific">Campylobacter concisus</name>
    <dbReference type="NCBI Taxonomy" id="199"/>
    <lineage>
        <taxon>Bacteria</taxon>
        <taxon>Pseudomonadati</taxon>
        <taxon>Campylobacterota</taxon>
        <taxon>Epsilonproteobacteria</taxon>
        <taxon>Campylobacterales</taxon>
        <taxon>Campylobacteraceae</taxon>
        <taxon>Campylobacter</taxon>
    </lineage>
</organism>
<name>A0A0M4SFW7_9BACT</name>
<proteinExistence type="predicted"/>
<evidence type="ECO:0000313" key="2">
    <source>
        <dbReference type="EMBL" id="ALF46765.1"/>
    </source>
</evidence>